<evidence type="ECO:0000313" key="1">
    <source>
        <dbReference type="EMBL" id="CAB4163521.1"/>
    </source>
</evidence>
<protein>
    <submittedName>
        <fullName evidence="1">Uncharacterized protein</fullName>
    </submittedName>
</protein>
<gene>
    <name evidence="1" type="ORF">UFOVP813_28</name>
</gene>
<reference evidence="1" key="1">
    <citation type="submission" date="2020-04" db="EMBL/GenBank/DDBJ databases">
        <authorList>
            <person name="Chiriac C."/>
            <person name="Salcher M."/>
            <person name="Ghai R."/>
            <person name="Kavagutti S V."/>
        </authorList>
    </citation>
    <scope>NUCLEOTIDE SEQUENCE</scope>
</reference>
<proteinExistence type="predicted"/>
<organism evidence="1">
    <name type="scientific">uncultured Caudovirales phage</name>
    <dbReference type="NCBI Taxonomy" id="2100421"/>
    <lineage>
        <taxon>Viruses</taxon>
        <taxon>Duplodnaviria</taxon>
        <taxon>Heunggongvirae</taxon>
        <taxon>Uroviricota</taxon>
        <taxon>Caudoviricetes</taxon>
        <taxon>Peduoviridae</taxon>
        <taxon>Maltschvirus</taxon>
        <taxon>Maltschvirus maltsch</taxon>
    </lineage>
</organism>
<name>A0A6J5P2F0_9CAUD</name>
<sequence length="167" mass="16781">MKLHSPLLASIDSDFQAAVVLAASSRNYSPSRAPIASPVHIARFPWTSGAGHSNGDLVTLGSLGLAGARVIPALSRIVGTGTVTAAVKMTLQKTNAAGASAVALSAQTAQITDPLTVTTLAPVAAAPDSTVLAADDLLKVVLNFGTGSTLTLAATNTFVAEIAYTVE</sequence>
<dbReference type="EMBL" id="LR796743">
    <property type="protein sequence ID" value="CAB4163521.1"/>
    <property type="molecule type" value="Genomic_DNA"/>
</dbReference>
<accession>A0A6J5P2F0</accession>